<organism evidence="2 3">
    <name type="scientific">Flavobacterium suzhouense</name>
    <dbReference type="NCBI Taxonomy" id="1529638"/>
    <lineage>
        <taxon>Bacteria</taxon>
        <taxon>Pseudomonadati</taxon>
        <taxon>Bacteroidota</taxon>
        <taxon>Flavobacteriia</taxon>
        <taxon>Flavobacteriales</taxon>
        <taxon>Flavobacteriaceae</taxon>
        <taxon>Flavobacterium</taxon>
    </lineage>
</organism>
<keyword evidence="1" id="KW-1133">Transmembrane helix</keyword>
<keyword evidence="3" id="KW-1185">Reference proteome</keyword>
<reference evidence="3" key="1">
    <citation type="journal article" date="2019" name="Int. J. Syst. Evol. Microbiol.">
        <title>The Global Catalogue of Microorganisms (GCM) 10K type strain sequencing project: providing services to taxonomists for standard genome sequencing and annotation.</title>
        <authorList>
            <consortium name="The Broad Institute Genomics Platform"/>
            <consortium name="The Broad Institute Genome Sequencing Center for Infectious Disease"/>
            <person name="Wu L."/>
            <person name="Ma J."/>
        </authorList>
    </citation>
    <scope>NUCLEOTIDE SEQUENCE [LARGE SCALE GENOMIC DNA]</scope>
    <source>
        <strain evidence="3">KCTC 42107</strain>
    </source>
</reference>
<evidence type="ECO:0008006" key="4">
    <source>
        <dbReference type="Google" id="ProtNLM"/>
    </source>
</evidence>
<protein>
    <recommendedName>
        <fullName evidence="4">tRNA_anti-like</fullName>
    </recommendedName>
</protein>
<dbReference type="EMBL" id="JBHUMD010000017">
    <property type="protein sequence ID" value="MFD2602243.1"/>
    <property type="molecule type" value="Genomic_DNA"/>
</dbReference>
<keyword evidence="1" id="KW-0472">Membrane</keyword>
<dbReference type="InterPro" id="IPR024422">
    <property type="entry name" value="Protein_unknown_function_OB"/>
</dbReference>
<evidence type="ECO:0000256" key="1">
    <source>
        <dbReference type="SAM" id="Phobius"/>
    </source>
</evidence>
<name>A0ABW5NVX8_9FLAO</name>
<proteinExistence type="predicted"/>
<dbReference type="Pfam" id="PF12869">
    <property type="entry name" value="tRNA_anti-like"/>
    <property type="match status" value="1"/>
</dbReference>
<accession>A0ABW5NVX8</accession>
<evidence type="ECO:0000313" key="2">
    <source>
        <dbReference type="EMBL" id="MFD2602243.1"/>
    </source>
</evidence>
<feature type="transmembrane region" description="Helical" evidence="1">
    <location>
        <begin position="6"/>
        <end position="25"/>
    </location>
</feature>
<keyword evidence="1" id="KW-0812">Transmembrane</keyword>
<evidence type="ECO:0000313" key="3">
    <source>
        <dbReference type="Proteomes" id="UP001597480"/>
    </source>
</evidence>
<gene>
    <name evidence="2" type="ORF">ACFSR3_09265</name>
</gene>
<dbReference type="RefSeq" id="WP_379820721.1">
    <property type="nucleotide sequence ID" value="NZ_JBHUMD010000017.1"/>
</dbReference>
<dbReference type="Proteomes" id="UP001597480">
    <property type="component" value="Unassembled WGS sequence"/>
</dbReference>
<comment type="caution">
    <text evidence="2">The sequence shown here is derived from an EMBL/GenBank/DDBJ whole genome shotgun (WGS) entry which is preliminary data.</text>
</comment>
<sequence>MNKRRLGIGIVVLLVLVSGLLYGYYGFLYKPVRNIEAERSAFVMPAHKLAVEYTSDSGKADGNYLNQTIEIKGKITEVRDSLIILNDKIVCGFDAMPMNADVNKDITVKGRCIGFDELFGEVKLDQCTIKQ</sequence>